<dbReference type="Gene3D" id="3.30.70.1820">
    <property type="entry name" value="L1 transposable element, RRM domain"/>
    <property type="match status" value="1"/>
</dbReference>
<proteinExistence type="predicted"/>
<organism evidence="3 4">
    <name type="scientific">Dreissena polymorpha</name>
    <name type="common">Zebra mussel</name>
    <name type="synonym">Mytilus polymorpha</name>
    <dbReference type="NCBI Taxonomy" id="45954"/>
    <lineage>
        <taxon>Eukaryota</taxon>
        <taxon>Metazoa</taxon>
        <taxon>Spiralia</taxon>
        <taxon>Lophotrochozoa</taxon>
        <taxon>Mollusca</taxon>
        <taxon>Bivalvia</taxon>
        <taxon>Autobranchia</taxon>
        <taxon>Heteroconchia</taxon>
        <taxon>Euheterodonta</taxon>
        <taxon>Imparidentia</taxon>
        <taxon>Neoheterodontei</taxon>
        <taxon>Myida</taxon>
        <taxon>Dreissenoidea</taxon>
        <taxon>Dreissenidae</taxon>
        <taxon>Dreissena</taxon>
    </lineage>
</organism>
<gene>
    <name evidence="3" type="ORF">DPMN_103751</name>
</gene>
<feature type="coiled-coil region" evidence="1">
    <location>
        <begin position="114"/>
        <end position="158"/>
    </location>
</feature>
<reference evidence="3" key="1">
    <citation type="journal article" date="2019" name="bioRxiv">
        <title>The Genome of the Zebra Mussel, Dreissena polymorpha: A Resource for Invasive Species Research.</title>
        <authorList>
            <person name="McCartney M.A."/>
            <person name="Auch B."/>
            <person name="Kono T."/>
            <person name="Mallez S."/>
            <person name="Zhang Y."/>
            <person name="Obille A."/>
            <person name="Becker A."/>
            <person name="Abrahante J.E."/>
            <person name="Garbe J."/>
            <person name="Badalamenti J.P."/>
            <person name="Herman A."/>
            <person name="Mangelson H."/>
            <person name="Liachko I."/>
            <person name="Sullivan S."/>
            <person name="Sone E.D."/>
            <person name="Koren S."/>
            <person name="Silverstein K.A.T."/>
            <person name="Beckman K.B."/>
            <person name="Gohl D.M."/>
        </authorList>
    </citation>
    <scope>NUCLEOTIDE SEQUENCE</scope>
    <source>
        <strain evidence="3">Duluth1</strain>
        <tissue evidence="3">Whole animal</tissue>
    </source>
</reference>
<evidence type="ECO:0000313" key="4">
    <source>
        <dbReference type="Proteomes" id="UP000828390"/>
    </source>
</evidence>
<protein>
    <submittedName>
        <fullName evidence="3">Uncharacterized protein</fullName>
    </submittedName>
</protein>
<dbReference type="AlphaFoldDB" id="A0A9D4HET0"/>
<feature type="region of interest" description="Disordered" evidence="2">
    <location>
        <begin position="264"/>
        <end position="305"/>
    </location>
</feature>
<evidence type="ECO:0000256" key="1">
    <source>
        <dbReference type="SAM" id="Coils"/>
    </source>
</evidence>
<keyword evidence="1" id="KW-0175">Coiled coil</keyword>
<dbReference type="Gene3D" id="1.20.5.340">
    <property type="match status" value="1"/>
</dbReference>
<reference evidence="3" key="2">
    <citation type="submission" date="2020-11" db="EMBL/GenBank/DDBJ databases">
        <authorList>
            <person name="McCartney M.A."/>
            <person name="Auch B."/>
            <person name="Kono T."/>
            <person name="Mallez S."/>
            <person name="Becker A."/>
            <person name="Gohl D.M."/>
            <person name="Silverstein K.A.T."/>
            <person name="Koren S."/>
            <person name="Bechman K.B."/>
            <person name="Herman A."/>
            <person name="Abrahante J.E."/>
            <person name="Garbe J."/>
        </authorList>
    </citation>
    <scope>NUCLEOTIDE SEQUENCE</scope>
    <source>
        <strain evidence="3">Duluth1</strain>
        <tissue evidence="3">Whole animal</tissue>
    </source>
</reference>
<dbReference type="PANTHER" id="PTHR11505">
    <property type="entry name" value="L1 TRANSPOSABLE ELEMENT-RELATED"/>
    <property type="match status" value="1"/>
</dbReference>
<dbReference type="EMBL" id="JAIWYP010000004">
    <property type="protein sequence ID" value="KAH3830507.1"/>
    <property type="molecule type" value="Genomic_DNA"/>
</dbReference>
<dbReference type="InterPro" id="IPR004244">
    <property type="entry name" value="Transposase_22"/>
</dbReference>
<evidence type="ECO:0000256" key="2">
    <source>
        <dbReference type="SAM" id="MobiDB-lite"/>
    </source>
</evidence>
<name>A0A9D4HET0_DREPO</name>
<accession>A0A9D4HET0</accession>
<comment type="caution">
    <text evidence="3">The sequence shown here is derived from an EMBL/GenBank/DDBJ whole genome shotgun (WGS) entry which is preliminary data.</text>
</comment>
<evidence type="ECO:0000313" key="3">
    <source>
        <dbReference type="EMBL" id="KAH3830507.1"/>
    </source>
</evidence>
<dbReference type="Proteomes" id="UP000828390">
    <property type="component" value="Unassembled WGS sequence"/>
</dbReference>
<sequence>MTFTIEMGIEVSIHSTCKVKTLSTGRNKEVESISSAPQVNSAYNDTFQKTVLDQLMSLDNRLNKLDSIEKQLSTLTTKLGNMDTRVTTLECKVKDVDTRVKEVEVSRAFDSQTCEDLKSKNIELDKALQTERANVAELASELKTLNSVSDDIEDLRARSMRCNLLFHGFPEEKSHEARKSENCAKLVLDYLNDKLEIARAHENIKIERAHRLGAKYDFRKPRPVVVMFNHYPDKLLVKQKAQEARKKYYDSINSTSGVRVPQSAIADKSDTSGDLPPATSLARGEPTDDVPPTEPTKPMISVSDQFPKSIQTRRKILLPAMVSAKKDGKAAYLS</sequence>
<keyword evidence="4" id="KW-1185">Reference proteome</keyword>